<dbReference type="RefSeq" id="WP_127195048.1">
    <property type="nucleotide sequence ID" value="NZ_RZNY01000048.1"/>
</dbReference>
<dbReference type="Pfam" id="PF02518">
    <property type="entry name" value="HATPase_c"/>
    <property type="match status" value="1"/>
</dbReference>
<dbReference type="GO" id="GO:0000155">
    <property type="term" value="F:phosphorelay sensor kinase activity"/>
    <property type="evidence" value="ECO:0007669"/>
    <property type="project" value="InterPro"/>
</dbReference>
<dbReference type="InterPro" id="IPR010559">
    <property type="entry name" value="Sig_transdc_His_kin_internal"/>
</dbReference>
<feature type="domain" description="HAMP" evidence="8">
    <location>
        <begin position="308"/>
        <end position="363"/>
    </location>
</feature>
<feature type="transmembrane region" description="Helical" evidence="7">
    <location>
        <begin position="12"/>
        <end position="32"/>
    </location>
</feature>
<dbReference type="Gene3D" id="3.30.565.10">
    <property type="entry name" value="Histidine kinase-like ATPase, C-terminal domain"/>
    <property type="match status" value="1"/>
</dbReference>
<dbReference type="InterPro" id="IPR036890">
    <property type="entry name" value="HATPase_C_sf"/>
</dbReference>
<dbReference type="PANTHER" id="PTHR34220:SF7">
    <property type="entry name" value="SENSOR HISTIDINE KINASE YPDA"/>
    <property type="match status" value="1"/>
</dbReference>
<proteinExistence type="predicted"/>
<evidence type="ECO:0000259" key="8">
    <source>
        <dbReference type="PROSITE" id="PS50885"/>
    </source>
</evidence>
<keyword evidence="3" id="KW-0597">Phosphoprotein</keyword>
<feature type="transmembrane region" description="Helical" evidence="7">
    <location>
        <begin position="289"/>
        <end position="311"/>
    </location>
</feature>
<keyword evidence="7" id="KW-0812">Transmembrane</keyword>
<evidence type="ECO:0000256" key="3">
    <source>
        <dbReference type="ARBA" id="ARBA00022553"/>
    </source>
</evidence>
<name>A0A433XX47_9BACL</name>
<accession>A0A433XX47</accession>
<dbReference type="AlphaFoldDB" id="A0A433XX47"/>
<evidence type="ECO:0000256" key="5">
    <source>
        <dbReference type="ARBA" id="ARBA00022777"/>
    </source>
</evidence>
<dbReference type="EMBL" id="RZNY01000048">
    <property type="protein sequence ID" value="RUT39320.1"/>
    <property type="molecule type" value="Genomic_DNA"/>
</dbReference>
<evidence type="ECO:0000256" key="2">
    <source>
        <dbReference type="ARBA" id="ARBA00022475"/>
    </source>
</evidence>
<reference evidence="9 10" key="1">
    <citation type="submission" date="2018-12" db="EMBL/GenBank/DDBJ databases">
        <authorList>
            <person name="Sun L."/>
            <person name="Chen Z."/>
        </authorList>
    </citation>
    <scope>NUCLEOTIDE SEQUENCE [LARGE SCALE GENOMIC DNA]</scope>
    <source>
        <strain evidence="9 10">DSM 15890</strain>
    </source>
</reference>
<protein>
    <recommendedName>
        <fullName evidence="8">HAMP domain-containing protein</fullName>
    </recommendedName>
</protein>
<organism evidence="9 10">
    <name type="scientific">Paenibacillus anaericanus</name>
    <dbReference type="NCBI Taxonomy" id="170367"/>
    <lineage>
        <taxon>Bacteria</taxon>
        <taxon>Bacillati</taxon>
        <taxon>Bacillota</taxon>
        <taxon>Bacilli</taxon>
        <taxon>Bacillales</taxon>
        <taxon>Paenibacillaceae</taxon>
        <taxon>Paenibacillus</taxon>
    </lineage>
</organism>
<keyword evidence="4" id="KW-0808">Transferase</keyword>
<keyword evidence="2" id="KW-1003">Cell membrane</keyword>
<dbReference type="Proteomes" id="UP000279446">
    <property type="component" value="Unassembled WGS sequence"/>
</dbReference>
<evidence type="ECO:0000313" key="10">
    <source>
        <dbReference type="Proteomes" id="UP000279446"/>
    </source>
</evidence>
<evidence type="ECO:0000313" key="9">
    <source>
        <dbReference type="EMBL" id="RUT39320.1"/>
    </source>
</evidence>
<keyword evidence="10" id="KW-1185">Reference proteome</keyword>
<keyword evidence="7" id="KW-1133">Transmembrane helix</keyword>
<dbReference type="PANTHER" id="PTHR34220">
    <property type="entry name" value="SENSOR HISTIDINE KINASE YPDA"/>
    <property type="match status" value="1"/>
</dbReference>
<evidence type="ECO:0000256" key="1">
    <source>
        <dbReference type="ARBA" id="ARBA00004651"/>
    </source>
</evidence>
<gene>
    <name evidence="9" type="ORF">EJP82_26395</name>
</gene>
<evidence type="ECO:0000256" key="7">
    <source>
        <dbReference type="SAM" id="Phobius"/>
    </source>
</evidence>
<dbReference type="Gene3D" id="6.10.340.10">
    <property type="match status" value="1"/>
</dbReference>
<dbReference type="InterPro" id="IPR003594">
    <property type="entry name" value="HATPase_dom"/>
</dbReference>
<dbReference type="PROSITE" id="PS50885">
    <property type="entry name" value="HAMP"/>
    <property type="match status" value="1"/>
</dbReference>
<dbReference type="InterPro" id="IPR003660">
    <property type="entry name" value="HAMP_dom"/>
</dbReference>
<keyword evidence="6 7" id="KW-0472">Membrane</keyword>
<dbReference type="Pfam" id="PF06580">
    <property type="entry name" value="His_kinase"/>
    <property type="match status" value="1"/>
</dbReference>
<dbReference type="SUPFAM" id="SSF55874">
    <property type="entry name" value="ATPase domain of HSP90 chaperone/DNA topoisomerase II/histidine kinase"/>
    <property type="match status" value="1"/>
</dbReference>
<dbReference type="SMART" id="SM00387">
    <property type="entry name" value="HATPase_c"/>
    <property type="match status" value="1"/>
</dbReference>
<evidence type="ECO:0000256" key="4">
    <source>
        <dbReference type="ARBA" id="ARBA00022679"/>
    </source>
</evidence>
<comment type="subcellular location">
    <subcellularLocation>
        <location evidence="1">Cell membrane</location>
        <topology evidence="1">Multi-pass membrane protein</topology>
    </subcellularLocation>
</comment>
<dbReference type="InterPro" id="IPR050640">
    <property type="entry name" value="Bact_2-comp_sensor_kinase"/>
</dbReference>
<evidence type="ECO:0000256" key="6">
    <source>
        <dbReference type="ARBA" id="ARBA00023136"/>
    </source>
</evidence>
<dbReference type="OrthoDB" id="9809348at2"/>
<sequence>MKSFKKLSIRSQVMIIGFVIIAMIPFVIIRVYQQASMTIINQNTQYNTELVSLLKQKLSANYANASNLMMNLGYDTTVQTLLIETDKLKMYNLSKNVESLIGVVKNTNKDILDIAILGRLNTQTPFSGKMNDINKVMEQAEDDGAVHYIGYRKEDNKIPKDNFLFGMNIYSYGDTSLYGEKVGFIAIALDVKSINTELERYPRLADTTFIMMDNQEIVYTKSKEDNQLIDQFKQAGLQASSDKAYMASIDGKKYAIQSFDLPEISGSIVTAVPIHSLIKELDTLRRTSYILLVVTLLLFTVPYTVLMMNILKPLTKLMRFMVRLKSENLDVLHSKVSLEGYAEIEVISNEFNTMLERINDLTGRLIETTTRLYQVDLEKQRAEYAYLQSQINPHFLSNTLDSIKGIAIVRGNQEIYEMTNALSTMLRYIIKEKDEVSLGEELKIAEACVKIHQGRFPDKMTFEFYCPDDLLPIPVPKMFIQPILENALSHGLEPRGKGGSLLLRVERCDKSRLVITITDNGVGIAPYRLYELIERLNSKNVTSTEHIGVQNVHNRIWLKYGDPYGVNIHSIEGQGTTVVIQLPISPEEQQIYSI</sequence>
<dbReference type="GO" id="GO:0005886">
    <property type="term" value="C:plasma membrane"/>
    <property type="evidence" value="ECO:0007669"/>
    <property type="project" value="UniProtKB-SubCell"/>
</dbReference>
<comment type="caution">
    <text evidence="9">The sequence shown here is derived from an EMBL/GenBank/DDBJ whole genome shotgun (WGS) entry which is preliminary data.</text>
</comment>
<keyword evidence="5" id="KW-0418">Kinase</keyword>